<dbReference type="SUPFAM" id="SSF74653">
    <property type="entry name" value="TolA/TonB C-terminal domain"/>
    <property type="match status" value="1"/>
</dbReference>
<dbReference type="Pfam" id="PF03544">
    <property type="entry name" value="TonB_C"/>
    <property type="match status" value="1"/>
</dbReference>
<evidence type="ECO:0000256" key="1">
    <source>
        <dbReference type="ARBA" id="ARBA00004383"/>
    </source>
</evidence>
<feature type="domain" description="TonB C-terminal" evidence="12">
    <location>
        <begin position="343"/>
        <end position="439"/>
    </location>
</feature>
<keyword evidence="9 11" id="KW-0472">Membrane</keyword>
<evidence type="ECO:0000256" key="9">
    <source>
        <dbReference type="ARBA" id="ARBA00023136"/>
    </source>
</evidence>
<evidence type="ECO:0000259" key="12">
    <source>
        <dbReference type="PROSITE" id="PS52015"/>
    </source>
</evidence>
<evidence type="ECO:0000256" key="10">
    <source>
        <dbReference type="SAM" id="MobiDB-lite"/>
    </source>
</evidence>
<dbReference type="GO" id="GO:0055085">
    <property type="term" value="P:transmembrane transport"/>
    <property type="evidence" value="ECO:0007669"/>
    <property type="project" value="InterPro"/>
</dbReference>
<dbReference type="InterPro" id="IPR006260">
    <property type="entry name" value="TonB/TolA_C"/>
</dbReference>
<evidence type="ECO:0000256" key="11">
    <source>
        <dbReference type="SAM" id="Phobius"/>
    </source>
</evidence>
<evidence type="ECO:0000256" key="2">
    <source>
        <dbReference type="ARBA" id="ARBA00006555"/>
    </source>
</evidence>
<dbReference type="RefSeq" id="WP_136824950.1">
    <property type="nucleotide sequence ID" value="NZ_SWBP01000001.1"/>
</dbReference>
<gene>
    <name evidence="13" type="ORF">FA046_03450</name>
</gene>
<dbReference type="Gene3D" id="2.170.130.10">
    <property type="entry name" value="TonB-dependent receptor, plug domain"/>
    <property type="match status" value="1"/>
</dbReference>
<dbReference type="Gene3D" id="3.30.1150.10">
    <property type="match status" value="1"/>
</dbReference>
<reference evidence="13 14" key="1">
    <citation type="submission" date="2019-04" db="EMBL/GenBank/DDBJ databases">
        <title>Pedobacter sp. AR-3-17 sp. nov., isolated from Arctic soil.</title>
        <authorList>
            <person name="Dahal R.H."/>
            <person name="Kim D.-U."/>
        </authorList>
    </citation>
    <scope>NUCLEOTIDE SEQUENCE [LARGE SCALE GENOMIC DNA]</scope>
    <source>
        <strain evidence="13 14">AR-3-17</strain>
    </source>
</reference>
<evidence type="ECO:0000256" key="6">
    <source>
        <dbReference type="ARBA" id="ARBA00022692"/>
    </source>
</evidence>
<evidence type="ECO:0000256" key="8">
    <source>
        <dbReference type="ARBA" id="ARBA00022989"/>
    </source>
</evidence>
<dbReference type="PROSITE" id="PS52015">
    <property type="entry name" value="TONB_CTD"/>
    <property type="match status" value="1"/>
</dbReference>
<feature type="compositionally biased region" description="Pro residues" evidence="10">
    <location>
        <begin position="439"/>
        <end position="458"/>
    </location>
</feature>
<dbReference type="PANTHER" id="PTHR33446:SF2">
    <property type="entry name" value="PROTEIN TONB"/>
    <property type="match status" value="1"/>
</dbReference>
<keyword evidence="4" id="KW-1003">Cell membrane</keyword>
<dbReference type="InterPro" id="IPR037066">
    <property type="entry name" value="Plug_dom_sf"/>
</dbReference>
<organism evidence="13 14">
    <name type="scientific">Pedobacter cryophilus</name>
    <dbReference type="NCBI Taxonomy" id="2571271"/>
    <lineage>
        <taxon>Bacteria</taxon>
        <taxon>Pseudomonadati</taxon>
        <taxon>Bacteroidota</taxon>
        <taxon>Sphingobacteriia</taxon>
        <taxon>Sphingobacteriales</taxon>
        <taxon>Sphingobacteriaceae</taxon>
        <taxon>Pedobacter</taxon>
    </lineage>
</organism>
<protein>
    <submittedName>
        <fullName evidence="13">TonB family protein</fullName>
    </submittedName>
</protein>
<dbReference type="PANTHER" id="PTHR33446">
    <property type="entry name" value="PROTEIN TONB-RELATED"/>
    <property type="match status" value="1"/>
</dbReference>
<name>A0A4U1C7U5_9SPHI</name>
<dbReference type="GO" id="GO:0098797">
    <property type="term" value="C:plasma membrane protein complex"/>
    <property type="evidence" value="ECO:0007669"/>
    <property type="project" value="TreeGrafter"/>
</dbReference>
<feature type="transmembrane region" description="Helical" evidence="11">
    <location>
        <begin position="95"/>
        <end position="113"/>
    </location>
</feature>
<evidence type="ECO:0000313" key="13">
    <source>
        <dbReference type="EMBL" id="TKC00744.1"/>
    </source>
</evidence>
<sequence>MNWANYLIQINLYLMLFYAFYIFILRNETFFNLNRTYLLSTSIFALMIPLYRTNWVQSFFITEKVQTSWTSVNMMMLQGFASPIVEETIWTLGDYLTFVYLFMMIFLVLRLIYRLTRVQKMLNSDHHPEAFSFFRKVRVNPDLPQKEQIEKHEQTHAKQLHSADVLFLEILCIINWFNPIVYLYKKSIRHIHEFIADEQALHLQNNKKDYALLLFSKSFGINPNSLTNNFFNQSLLKRRIQMLQKPKSRKTALLKYGLSAPLFLIAMILSSATISENKNLKTIAKQVAPKHNITESLPNLNSKKEVTNKIFKDPTTINQITSANLENIDSVFTKVDELPSFPGGLQAFGMFLGENMKYPALARDNKIQGRVFVQFVVEKDGSLSEIKVVRGIGSGCDEEAVRVLALSPKWTPGMQNGKVVRVSYVVPIFFQMKGATGKTPPPPPAPSVNGTPPPPPAPMDISSSNNALFIVDGLEYKGDKNNLKKDLNPNEIESINVLKGEAAIKKYGDKGKDGVIEITTKKKE</sequence>
<evidence type="ECO:0000313" key="14">
    <source>
        <dbReference type="Proteomes" id="UP000308181"/>
    </source>
</evidence>
<dbReference type="OrthoDB" id="649093at2"/>
<keyword evidence="7" id="KW-0653">Protein transport</keyword>
<keyword evidence="6 11" id="KW-0812">Transmembrane</keyword>
<evidence type="ECO:0000256" key="4">
    <source>
        <dbReference type="ARBA" id="ARBA00022475"/>
    </source>
</evidence>
<dbReference type="InterPro" id="IPR051045">
    <property type="entry name" value="TonB-dependent_transducer"/>
</dbReference>
<dbReference type="EMBL" id="SWBP01000001">
    <property type="protein sequence ID" value="TKC00744.1"/>
    <property type="molecule type" value="Genomic_DNA"/>
</dbReference>
<evidence type="ECO:0000256" key="3">
    <source>
        <dbReference type="ARBA" id="ARBA00022448"/>
    </source>
</evidence>
<dbReference type="GO" id="GO:0015031">
    <property type="term" value="P:protein transport"/>
    <property type="evidence" value="ECO:0007669"/>
    <property type="project" value="UniProtKB-KW"/>
</dbReference>
<comment type="similarity">
    <text evidence="2">Belongs to the TonB family.</text>
</comment>
<keyword evidence="8 11" id="KW-1133">Transmembrane helix</keyword>
<dbReference type="Proteomes" id="UP000308181">
    <property type="component" value="Unassembled WGS sequence"/>
</dbReference>
<dbReference type="AlphaFoldDB" id="A0A4U1C7U5"/>
<dbReference type="InterPro" id="IPR008756">
    <property type="entry name" value="Peptidase_M56"/>
</dbReference>
<keyword evidence="3" id="KW-0813">Transport</keyword>
<dbReference type="GO" id="GO:0031992">
    <property type="term" value="F:energy transducer activity"/>
    <property type="evidence" value="ECO:0007669"/>
    <property type="project" value="TreeGrafter"/>
</dbReference>
<feature type="region of interest" description="Disordered" evidence="10">
    <location>
        <begin position="436"/>
        <end position="462"/>
    </location>
</feature>
<feature type="transmembrane region" description="Helical" evidence="11">
    <location>
        <begin position="253"/>
        <end position="274"/>
    </location>
</feature>
<feature type="transmembrane region" description="Helical" evidence="11">
    <location>
        <begin position="36"/>
        <end position="52"/>
    </location>
</feature>
<proteinExistence type="inferred from homology"/>
<accession>A0A4U1C7U5</accession>
<evidence type="ECO:0000256" key="5">
    <source>
        <dbReference type="ARBA" id="ARBA00022519"/>
    </source>
</evidence>
<comment type="caution">
    <text evidence="13">The sequence shown here is derived from an EMBL/GenBank/DDBJ whole genome shotgun (WGS) entry which is preliminary data.</text>
</comment>
<dbReference type="Pfam" id="PF05569">
    <property type="entry name" value="Peptidase_M56"/>
    <property type="match status" value="1"/>
</dbReference>
<keyword evidence="14" id="KW-1185">Reference proteome</keyword>
<dbReference type="NCBIfam" id="TIGR01352">
    <property type="entry name" value="tonB_Cterm"/>
    <property type="match status" value="1"/>
</dbReference>
<keyword evidence="5" id="KW-0997">Cell inner membrane</keyword>
<dbReference type="CDD" id="cd07341">
    <property type="entry name" value="M56_BlaR1_MecR1_like"/>
    <property type="match status" value="1"/>
</dbReference>
<evidence type="ECO:0000256" key="7">
    <source>
        <dbReference type="ARBA" id="ARBA00022927"/>
    </source>
</evidence>
<feature type="transmembrane region" description="Helical" evidence="11">
    <location>
        <begin position="6"/>
        <end position="24"/>
    </location>
</feature>
<dbReference type="InterPro" id="IPR037682">
    <property type="entry name" value="TonB_C"/>
</dbReference>
<comment type="subcellular location">
    <subcellularLocation>
        <location evidence="1">Cell inner membrane</location>
        <topology evidence="1">Single-pass membrane protein</topology>
        <orientation evidence="1">Periplasmic side</orientation>
    </subcellularLocation>
</comment>